<protein>
    <submittedName>
        <fullName evidence="1">Uncharacterized protein</fullName>
    </submittedName>
</protein>
<reference evidence="2" key="1">
    <citation type="journal article" date="2022" name="Mol. Ecol. Resour.">
        <title>The genomes of chicory, endive, great burdock and yacon provide insights into Asteraceae palaeo-polyploidization history and plant inulin production.</title>
        <authorList>
            <person name="Fan W."/>
            <person name="Wang S."/>
            <person name="Wang H."/>
            <person name="Wang A."/>
            <person name="Jiang F."/>
            <person name="Liu H."/>
            <person name="Zhao H."/>
            <person name="Xu D."/>
            <person name="Zhang Y."/>
        </authorList>
    </citation>
    <scope>NUCLEOTIDE SEQUENCE [LARGE SCALE GENOMIC DNA]</scope>
    <source>
        <strain evidence="2">cv. Yunnan</strain>
    </source>
</reference>
<evidence type="ECO:0000313" key="1">
    <source>
        <dbReference type="EMBL" id="KAI3810534.1"/>
    </source>
</evidence>
<proteinExistence type="predicted"/>
<name>A0ACB9IQJ6_9ASTR</name>
<accession>A0ACB9IQJ6</accession>
<gene>
    <name evidence="1" type="ORF">L1987_20151</name>
</gene>
<organism evidence="1 2">
    <name type="scientific">Smallanthus sonchifolius</name>
    <dbReference type="NCBI Taxonomy" id="185202"/>
    <lineage>
        <taxon>Eukaryota</taxon>
        <taxon>Viridiplantae</taxon>
        <taxon>Streptophyta</taxon>
        <taxon>Embryophyta</taxon>
        <taxon>Tracheophyta</taxon>
        <taxon>Spermatophyta</taxon>
        <taxon>Magnoliopsida</taxon>
        <taxon>eudicotyledons</taxon>
        <taxon>Gunneridae</taxon>
        <taxon>Pentapetalae</taxon>
        <taxon>asterids</taxon>
        <taxon>campanulids</taxon>
        <taxon>Asterales</taxon>
        <taxon>Asteraceae</taxon>
        <taxon>Asteroideae</taxon>
        <taxon>Heliantheae alliance</taxon>
        <taxon>Millerieae</taxon>
        <taxon>Smallanthus</taxon>
    </lineage>
</organism>
<dbReference type="EMBL" id="CM042024">
    <property type="protein sequence ID" value="KAI3810534.1"/>
    <property type="molecule type" value="Genomic_DNA"/>
</dbReference>
<evidence type="ECO:0000313" key="2">
    <source>
        <dbReference type="Proteomes" id="UP001056120"/>
    </source>
</evidence>
<keyword evidence="2" id="KW-1185">Reference proteome</keyword>
<sequence length="311" mass="34524">MWHYTIGWITSNSQWGKSKTNKDKLSSNVDHKPPVSAMAIRQNFLPRTYMTQQTPGDQKDNTIPSSKLPAEQFQPLATTFRRRLLTGIGSASLVAVGANFAGTTSFLLGLSPETARNLKLDVLYPIKGYSRCIKSEEGFEFIYPQNWVGDQTLLYRAVGKAEMERSLDPPPLNRRRNVNEPVAAFGPPGSSGELNVSVIVSSVPIDFSIEAFGGPEEVGEAIVRTITGSSRRPDVKGTLIKSNLREDDVKKVKYYVLEFTVESPLFRRHNVAVCCARGGRLFTLNVQTSESAWPMLKPDFYKIADSFSLTP</sequence>
<comment type="caution">
    <text evidence="1">The sequence shown here is derived from an EMBL/GenBank/DDBJ whole genome shotgun (WGS) entry which is preliminary data.</text>
</comment>
<reference evidence="1 2" key="2">
    <citation type="journal article" date="2022" name="Mol. Ecol. Resour.">
        <title>The genomes of chicory, endive, great burdock and yacon provide insights into Asteraceae paleo-polyploidization history and plant inulin production.</title>
        <authorList>
            <person name="Fan W."/>
            <person name="Wang S."/>
            <person name="Wang H."/>
            <person name="Wang A."/>
            <person name="Jiang F."/>
            <person name="Liu H."/>
            <person name="Zhao H."/>
            <person name="Xu D."/>
            <person name="Zhang Y."/>
        </authorList>
    </citation>
    <scope>NUCLEOTIDE SEQUENCE [LARGE SCALE GENOMIC DNA]</scope>
    <source>
        <strain evidence="2">cv. Yunnan</strain>
        <tissue evidence="1">Leaves</tissue>
    </source>
</reference>
<dbReference type="Proteomes" id="UP001056120">
    <property type="component" value="Linkage Group LG07"/>
</dbReference>